<feature type="chain" id="PRO_5017259259" description="Secreted protein" evidence="1">
    <location>
        <begin position="18"/>
        <end position="125"/>
    </location>
</feature>
<sequence length="125" mass="13876">MHIRLLAVLGMLSGRIAMSSLHSRCSLVRTLSRQRRISLSSDSSWAIECPISVNHLNETRGRWACCSCQLPAMVSNSMLQTYTAASEGRYGRIVNDVWHQHTSQSVPMGRSTVRWCANLSPSAIS</sequence>
<reference evidence="2 3" key="1">
    <citation type="submission" date="2018-02" db="EMBL/GenBank/DDBJ databases">
        <title>The genomes of Aspergillus section Nigri reveals drivers in fungal speciation.</title>
        <authorList>
            <consortium name="DOE Joint Genome Institute"/>
            <person name="Vesth T.C."/>
            <person name="Nybo J."/>
            <person name="Theobald S."/>
            <person name="Brandl J."/>
            <person name="Frisvad J.C."/>
            <person name="Nielsen K.F."/>
            <person name="Lyhne E.K."/>
            <person name="Kogle M.E."/>
            <person name="Kuo A."/>
            <person name="Riley R."/>
            <person name="Clum A."/>
            <person name="Nolan M."/>
            <person name="Lipzen A."/>
            <person name="Salamov A."/>
            <person name="Henrissat B."/>
            <person name="Wiebenga A."/>
            <person name="De vries R.P."/>
            <person name="Grigoriev I.V."/>
            <person name="Mortensen U.H."/>
            <person name="Andersen M.R."/>
            <person name="Baker S.E."/>
        </authorList>
    </citation>
    <scope>NUCLEOTIDE SEQUENCE [LARGE SCALE GENOMIC DNA]</scope>
    <source>
        <strain evidence="2 3">CBS 121593</strain>
    </source>
</reference>
<gene>
    <name evidence="2" type="ORF">BO80DRAFT_198835</name>
</gene>
<dbReference type="EMBL" id="KZ824466">
    <property type="protein sequence ID" value="RAK97140.1"/>
    <property type="molecule type" value="Genomic_DNA"/>
</dbReference>
<proteinExistence type="predicted"/>
<feature type="signal peptide" evidence="1">
    <location>
        <begin position="1"/>
        <end position="17"/>
    </location>
</feature>
<evidence type="ECO:0000256" key="1">
    <source>
        <dbReference type="SAM" id="SignalP"/>
    </source>
</evidence>
<name>A0A395GNR1_9EURO</name>
<accession>A0A395GNR1</accession>
<organism evidence="2 3">
    <name type="scientific">Aspergillus ibericus CBS 121593</name>
    <dbReference type="NCBI Taxonomy" id="1448316"/>
    <lineage>
        <taxon>Eukaryota</taxon>
        <taxon>Fungi</taxon>
        <taxon>Dikarya</taxon>
        <taxon>Ascomycota</taxon>
        <taxon>Pezizomycotina</taxon>
        <taxon>Eurotiomycetes</taxon>
        <taxon>Eurotiomycetidae</taxon>
        <taxon>Eurotiales</taxon>
        <taxon>Aspergillaceae</taxon>
        <taxon>Aspergillus</taxon>
        <taxon>Aspergillus subgen. Circumdati</taxon>
    </lineage>
</organism>
<keyword evidence="3" id="KW-1185">Reference proteome</keyword>
<protein>
    <recommendedName>
        <fullName evidence="4">Secreted protein</fullName>
    </recommendedName>
</protein>
<evidence type="ECO:0000313" key="2">
    <source>
        <dbReference type="EMBL" id="RAK97140.1"/>
    </source>
</evidence>
<dbReference type="VEuPathDB" id="FungiDB:BO80DRAFT_198835"/>
<dbReference type="GeneID" id="37219048"/>
<evidence type="ECO:0000313" key="3">
    <source>
        <dbReference type="Proteomes" id="UP000249402"/>
    </source>
</evidence>
<dbReference type="AlphaFoldDB" id="A0A395GNR1"/>
<evidence type="ECO:0008006" key="4">
    <source>
        <dbReference type="Google" id="ProtNLM"/>
    </source>
</evidence>
<dbReference type="Proteomes" id="UP000249402">
    <property type="component" value="Unassembled WGS sequence"/>
</dbReference>
<keyword evidence="1" id="KW-0732">Signal</keyword>
<dbReference type="RefSeq" id="XP_025571468.1">
    <property type="nucleotide sequence ID" value="XM_025714183.1"/>
</dbReference>